<evidence type="ECO:0000256" key="1">
    <source>
        <dbReference type="SAM" id="MobiDB-lite"/>
    </source>
</evidence>
<evidence type="ECO:0000313" key="2">
    <source>
        <dbReference type="EMBL" id="KAK4456531.1"/>
    </source>
</evidence>
<protein>
    <recommendedName>
        <fullName evidence="4">F-box domain-containing protein</fullName>
    </recommendedName>
</protein>
<organism evidence="2 3">
    <name type="scientific">Cladorrhinum samala</name>
    <dbReference type="NCBI Taxonomy" id="585594"/>
    <lineage>
        <taxon>Eukaryota</taxon>
        <taxon>Fungi</taxon>
        <taxon>Dikarya</taxon>
        <taxon>Ascomycota</taxon>
        <taxon>Pezizomycotina</taxon>
        <taxon>Sordariomycetes</taxon>
        <taxon>Sordariomycetidae</taxon>
        <taxon>Sordariales</taxon>
        <taxon>Podosporaceae</taxon>
        <taxon>Cladorrhinum</taxon>
    </lineage>
</organism>
<dbReference type="Proteomes" id="UP001321749">
    <property type="component" value="Unassembled WGS sequence"/>
</dbReference>
<comment type="caution">
    <text evidence="2">The sequence shown here is derived from an EMBL/GenBank/DDBJ whole genome shotgun (WGS) entry which is preliminary data.</text>
</comment>
<keyword evidence="3" id="KW-1185">Reference proteome</keyword>
<gene>
    <name evidence="2" type="ORF">QBC42DRAFT_281047</name>
</gene>
<reference evidence="2" key="1">
    <citation type="journal article" date="2023" name="Mol. Phylogenet. Evol.">
        <title>Genome-scale phylogeny and comparative genomics of the fungal order Sordariales.</title>
        <authorList>
            <person name="Hensen N."/>
            <person name="Bonometti L."/>
            <person name="Westerberg I."/>
            <person name="Brannstrom I.O."/>
            <person name="Guillou S."/>
            <person name="Cros-Aarteil S."/>
            <person name="Calhoun S."/>
            <person name="Haridas S."/>
            <person name="Kuo A."/>
            <person name="Mondo S."/>
            <person name="Pangilinan J."/>
            <person name="Riley R."/>
            <person name="LaButti K."/>
            <person name="Andreopoulos B."/>
            <person name="Lipzen A."/>
            <person name="Chen C."/>
            <person name="Yan M."/>
            <person name="Daum C."/>
            <person name="Ng V."/>
            <person name="Clum A."/>
            <person name="Steindorff A."/>
            <person name="Ohm R.A."/>
            <person name="Martin F."/>
            <person name="Silar P."/>
            <person name="Natvig D.O."/>
            <person name="Lalanne C."/>
            <person name="Gautier V."/>
            <person name="Ament-Velasquez S.L."/>
            <person name="Kruys A."/>
            <person name="Hutchinson M.I."/>
            <person name="Powell A.J."/>
            <person name="Barry K."/>
            <person name="Miller A.N."/>
            <person name="Grigoriev I.V."/>
            <person name="Debuchy R."/>
            <person name="Gladieux P."/>
            <person name="Hiltunen Thoren M."/>
            <person name="Johannesson H."/>
        </authorList>
    </citation>
    <scope>NUCLEOTIDE SEQUENCE</scope>
    <source>
        <strain evidence="2">PSN324</strain>
    </source>
</reference>
<name>A0AAV9HBW1_9PEZI</name>
<dbReference type="EMBL" id="MU865199">
    <property type="protein sequence ID" value="KAK4456531.1"/>
    <property type="molecule type" value="Genomic_DNA"/>
</dbReference>
<accession>A0AAV9HBW1</accession>
<reference evidence="2" key="2">
    <citation type="submission" date="2023-06" db="EMBL/GenBank/DDBJ databases">
        <authorList>
            <consortium name="Lawrence Berkeley National Laboratory"/>
            <person name="Mondo S.J."/>
            <person name="Hensen N."/>
            <person name="Bonometti L."/>
            <person name="Westerberg I."/>
            <person name="Brannstrom I.O."/>
            <person name="Guillou S."/>
            <person name="Cros-Aarteil S."/>
            <person name="Calhoun S."/>
            <person name="Haridas S."/>
            <person name="Kuo A."/>
            <person name="Pangilinan J."/>
            <person name="Riley R."/>
            <person name="Labutti K."/>
            <person name="Andreopoulos B."/>
            <person name="Lipzen A."/>
            <person name="Chen C."/>
            <person name="Yanf M."/>
            <person name="Daum C."/>
            <person name="Ng V."/>
            <person name="Clum A."/>
            <person name="Steindorff A."/>
            <person name="Ohm R."/>
            <person name="Martin F."/>
            <person name="Silar P."/>
            <person name="Natvig D."/>
            <person name="Lalanne C."/>
            <person name="Gautier V."/>
            <person name="Ament-Velasquez S.L."/>
            <person name="Kruys A."/>
            <person name="Hutchinson M.I."/>
            <person name="Powell A.J."/>
            <person name="Barry K."/>
            <person name="Miller A.N."/>
            <person name="Grigoriev I.V."/>
            <person name="Debuchy R."/>
            <person name="Gladieux P."/>
            <person name="Thoren M.H."/>
            <person name="Johannesson H."/>
        </authorList>
    </citation>
    <scope>NUCLEOTIDE SEQUENCE</scope>
    <source>
        <strain evidence="2">PSN324</strain>
    </source>
</reference>
<feature type="region of interest" description="Disordered" evidence="1">
    <location>
        <begin position="183"/>
        <end position="210"/>
    </location>
</feature>
<sequence length="480" mass="52635">MAKDPQLPTEIQQNALFQVLSNSLVLSHTAPYLSCYDVLNLAATSRGLRFLVYHTPQVFRRLDASNIKAAQRAVAPRNSTRHGWPSVQVGDENVTAEDFLSAPLRGIFSRLRRLDILRDVQVLKLDGLSVTADLIHDILTDPSYSVRILSLRGVKDLNEHKLCQALQYACRRSRPKGTPRLKGLYIFGPKDKNPSEDEEDPPRSSSPTSPAAVAAVWNMRSHAALTASLPEEPETWYTRRGEQFPRAKLSADWASTLLACEGVIAFDAVLCGGPRHYNSRAYGSVSIDALNAAGSPVGVPHFNVATHSVDGCAGCGSAPEGWTVWGEDSSSSDIGRFPLLAPPPLHSSNLSAAMCPTGHSPPSRLSCLSKKEGQEKARFIPRCFDCLRDRYCSGCNRWWCEACYLGAFSPGGSNSVANLAHVTKSCWECGMNCKECIDITQRMCKTCGGGYCLIHNEGSDLDACDWCVGRSRVRRLRELY</sequence>
<evidence type="ECO:0000313" key="3">
    <source>
        <dbReference type="Proteomes" id="UP001321749"/>
    </source>
</evidence>
<dbReference type="AlphaFoldDB" id="A0AAV9HBW1"/>
<evidence type="ECO:0008006" key="4">
    <source>
        <dbReference type="Google" id="ProtNLM"/>
    </source>
</evidence>
<proteinExistence type="predicted"/>